<name>A0A552U9K5_9SPHN</name>
<dbReference type="Pfam" id="PF13609">
    <property type="entry name" value="Porin_4"/>
    <property type="match status" value="1"/>
</dbReference>
<dbReference type="EMBL" id="VJWA01000002">
    <property type="protein sequence ID" value="TRW14897.1"/>
    <property type="molecule type" value="Genomic_DNA"/>
</dbReference>
<evidence type="ECO:0000259" key="2">
    <source>
        <dbReference type="Pfam" id="PF13609"/>
    </source>
</evidence>
<dbReference type="OrthoDB" id="8479273at2"/>
<evidence type="ECO:0000256" key="1">
    <source>
        <dbReference type="SAM" id="SignalP"/>
    </source>
</evidence>
<evidence type="ECO:0000313" key="4">
    <source>
        <dbReference type="Proteomes" id="UP000317894"/>
    </source>
</evidence>
<gene>
    <name evidence="3" type="ORF">FMM06_14620</name>
</gene>
<dbReference type="InterPro" id="IPR023614">
    <property type="entry name" value="Porin_dom_sf"/>
</dbReference>
<dbReference type="InterPro" id="IPR033900">
    <property type="entry name" value="Gram_neg_porin_domain"/>
</dbReference>
<dbReference type="SUPFAM" id="SSF56935">
    <property type="entry name" value="Porins"/>
    <property type="match status" value="1"/>
</dbReference>
<keyword evidence="1" id="KW-0732">Signal</keyword>
<evidence type="ECO:0000313" key="3">
    <source>
        <dbReference type="EMBL" id="TRW14897.1"/>
    </source>
</evidence>
<reference evidence="3 4" key="1">
    <citation type="submission" date="2019-07" db="EMBL/GenBank/DDBJ databases">
        <title>Novel species isolated from glacier.</title>
        <authorList>
            <person name="Liu Q."/>
            <person name="Xin Y.-H."/>
        </authorList>
    </citation>
    <scope>NUCLEOTIDE SEQUENCE [LARGE SCALE GENOMIC DNA]</scope>
    <source>
        <strain evidence="3 4">LB1R16</strain>
    </source>
</reference>
<feature type="domain" description="Porin" evidence="2">
    <location>
        <begin position="99"/>
        <end position="210"/>
    </location>
</feature>
<dbReference type="Gene3D" id="2.40.160.10">
    <property type="entry name" value="Porin"/>
    <property type="match status" value="1"/>
</dbReference>
<accession>A0A552U9K5</accession>
<sequence>MAGVAAIFAAALPCAAIAAKAPAKRTAKARVTTEAADRLRGTTLTPFAPQLLDSARFTFTAPGRTAANARLDTVERAFRFTPSGQSGRKALSIGVTSRVVTAAADTSRIAPDAGAPTAYNVGLSVGWRGFAVAGGFTRVDTGLTGVGPNRREGVDLSFGYRARNWKTAVQLAAETGSPLLLTPLERRYSVDVGGAYALGPRLSLSGGVRYKLAPVAPSLLDPDRDDQSVYLGTAFSF</sequence>
<proteinExistence type="predicted"/>
<organism evidence="3 4">
    <name type="scientific">Glacieibacterium frigidum</name>
    <dbReference type="NCBI Taxonomy" id="2593303"/>
    <lineage>
        <taxon>Bacteria</taxon>
        <taxon>Pseudomonadati</taxon>
        <taxon>Pseudomonadota</taxon>
        <taxon>Alphaproteobacteria</taxon>
        <taxon>Sphingomonadales</taxon>
        <taxon>Sphingosinicellaceae</taxon>
        <taxon>Glacieibacterium</taxon>
    </lineage>
</organism>
<comment type="caution">
    <text evidence="3">The sequence shown here is derived from an EMBL/GenBank/DDBJ whole genome shotgun (WGS) entry which is preliminary data.</text>
</comment>
<dbReference type="Proteomes" id="UP000317894">
    <property type="component" value="Unassembled WGS sequence"/>
</dbReference>
<protein>
    <submittedName>
        <fullName evidence="3">Porin</fullName>
    </submittedName>
</protein>
<feature type="chain" id="PRO_5022189519" evidence="1">
    <location>
        <begin position="19"/>
        <end position="237"/>
    </location>
</feature>
<feature type="signal peptide" evidence="1">
    <location>
        <begin position="1"/>
        <end position="18"/>
    </location>
</feature>
<keyword evidence="4" id="KW-1185">Reference proteome</keyword>
<dbReference type="RefSeq" id="WP_144335067.1">
    <property type="nucleotide sequence ID" value="NZ_VJWA01000002.1"/>
</dbReference>
<dbReference type="AlphaFoldDB" id="A0A552U9K5"/>